<dbReference type="AlphaFoldDB" id="A0A2N5Y7C2"/>
<comment type="caution">
    <text evidence="2">The sequence shown here is derived from an EMBL/GenBank/DDBJ whole genome shotgun (WGS) entry which is preliminary data.</text>
</comment>
<keyword evidence="3" id="KW-1185">Reference proteome</keyword>
<dbReference type="PANTHER" id="PTHR30105:SF2">
    <property type="entry name" value="DIVERGENT POLYSACCHARIDE DEACETYLASE SUPERFAMILY"/>
    <property type="match status" value="1"/>
</dbReference>
<evidence type="ECO:0000256" key="1">
    <source>
        <dbReference type="SAM" id="SignalP"/>
    </source>
</evidence>
<feature type="chain" id="PRO_5015002059" description="Divergent polysaccharide deacetylase family protein" evidence="1">
    <location>
        <begin position="20"/>
        <end position="266"/>
    </location>
</feature>
<proteinExistence type="predicted"/>
<dbReference type="Gene3D" id="3.20.20.370">
    <property type="entry name" value="Glycoside hydrolase/deacetylase"/>
    <property type="match status" value="1"/>
</dbReference>
<feature type="signal peptide" evidence="1">
    <location>
        <begin position="1"/>
        <end position="19"/>
    </location>
</feature>
<protein>
    <recommendedName>
        <fullName evidence="4">Divergent polysaccharide deacetylase family protein</fullName>
    </recommendedName>
</protein>
<reference evidence="3" key="1">
    <citation type="submission" date="2017-11" db="EMBL/GenBank/DDBJ databases">
        <title>The draft genome sequence of Chromatocurvus sp. F02.</title>
        <authorList>
            <person name="Du Z.-J."/>
            <person name="Chang Y.-Q."/>
        </authorList>
    </citation>
    <scope>NUCLEOTIDE SEQUENCE [LARGE SCALE GENOMIC DNA]</scope>
    <source>
        <strain evidence="3">F02</strain>
    </source>
</reference>
<name>A0A2N5Y7C2_9GAMM</name>
<evidence type="ECO:0000313" key="3">
    <source>
        <dbReference type="Proteomes" id="UP000234845"/>
    </source>
</evidence>
<dbReference type="CDD" id="cd10936">
    <property type="entry name" value="CE4_DAC2"/>
    <property type="match status" value="1"/>
</dbReference>
<keyword evidence="1" id="KW-0732">Signal</keyword>
<dbReference type="SUPFAM" id="SSF88713">
    <property type="entry name" value="Glycoside hydrolase/deacetylase"/>
    <property type="match status" value="1"/>
</dbReference>
<dbReference type="EMBL" id="PKLZ01000001">
    <property type="protein sequence ID" value="PLW84285.1"/>
    <property type="molecule type" value="Genomic_DNA"/>
</dbReference>
<dbReference type="Proteomes" id="UP000234845">
    <property type="component" value="Unassembled WGS sequence"/>
</dbReference>
<evidence type="ECO:0008006" key="4">
    <source>
        <dbReference type="Google" id="ProtNLM"/>
    </source>
</evidence>
<gene>
    <name evidence="2" type="ORF">CWI75_02795</name>
</gene>
<dbReference type="Pfam" id="PF04748">
    <property type="entry name" value="Polysacc_deac_2"/>
    <property type="match status" value="1"/>
</dbReference>
<evidence type="ECO:0000313" key="2">
    <source>
        <dbReference type="EMBL" id="PLW84285.1"/>
    </source>
</evidence>
<dbReference type="InterPro" id="IPR006837">
    <property type="entry name" value="Divergent_DAC"/>
</dbReference>
<accession>A0A2N5Y7C2</accession>
<sequence>MHRLLLLALLLPLVDTAWAVTETRRADDLPGAISTVHPAPGMVTLVIIIDDIGNHRGEGEAAIALPGKLNIAVLPHTPHGAGLAKQAWLAGKEVLLHAPMSALGNNNPGTGELTENLSETEFRATLQQAIAGTPHIRGVNNHMGSALTPLRKQMTWLMAQLAEQQLYFVDSRTNKDTVAAIIAAETGLPHLSRQVFLDNIPERAAIAERFEVLVSRARREGVAVAIGHPYPETIAFLQEILPTLEAQGLRLATVSEVLAQPQLHSL</sequence>
<dbReference type="GO" id="GO:0005975">
    <property type="term" value="P:carbohydrate metabolic process"/>
    <property type="evidence" value="ECO:0007669"/>
    <property type="project" value="InterPro"/>
</dbReference>
<dbReference type="RefSeq" id="WP_101519921.1">
    <property type="nucleotide sequence ID" value="NZ_PKLZ01000001.1"/>
</dbReference>
<dbReference type="OrthoDB" id="9784811at2"/>
<organism evidence="2 3">
    <name type="scientific">Kineobactrum sediminis</name>
    <dbReference type="NCBI Taxonomy" id="1905677"/>
    <lineage>
        <taxon>Bacteria</taxon>
        <taxon>Pseudomonadati</taxon>
        <taxon>Pseudomonadota</taxon>
        <taxon>Gammaproteobacteria</taxon>
        <taxon>Cellvibrionales</taxon>
        <taxon>Halieaceae</taxon>
        <taxon>Kineobactrum</taxon>
    </lineage>
</organism>
<dbReference type="InterPro" id="IPR011330">
    <property type="entry name" value="Glyco_hydro/deAcase_b/a-brl"/>
</dbReference>
<dbReference type="PANTHER" id="PTHR30105">
    <property type="entry name" value="UNCHARACTERIZED YIBQ-RELATED"/>
    <property type="match status" value="1"/>
</dbReference>